<evidence type="ECO:0000259" key="2">
    <source>
        <dbReference type="PROSITE" id="PS50883"/>
    </source>
</evidence>
<dbReference type="InterPro" id="IPR043128">
    <property type="entry name" value="Rev_trsase/Diguanyl_cyclase"/>
</dbReference>
<feature type="domain" description="GGDEF" evidence="3">
    <location>
        <begin position="346"/>
        <end position="480"/>
    </location>
</feature>
<dbReference type="Pfam" id="PF00563">
    <property type="entry name" value="EAL"/>
    <property type="match status" value="1"/>
</dbReference>
<sequence length="756" mass="83693">MALGIVGLWVILETLQLAQADVLYAYFVLAALTLGSIALHVLQRRPARRWIWVLMATSLILFMLGSVLRIKFHSFGDLTDHRSWVPSLVSFLGYAALVIVLWSILRIQTSTTRNPRGVLVETILIGLIVFALAWAFIIAPMQEHHVSLRVIIVLALYPTFSSILVALAIRIQILSQRRHYVADVLMLVTILSIFLGDVIYLLDEVHRITLSYSVLDIPYSFALLAILLLTSHPSANHLTEASHGPEQPRLLPQVAIISAGLLVLPLLILATARTSVIRVVLLLSAFSIAVLAVIRLIQAIVDADRFQQRLVYQSTHDHLTGLGNRQLLALECGRNLCRNVDTQSIEQVAAFYIDLDRFKLLNDTLGHSGGDIVLREVADRLTKVARETDRVFRLGGDEFLLVAKDIRDTAHAITIADEIGSVLRTPITLREAVYHISAAIGIAVTPRTPEFDIETLIEDADLAMYEAKVRSPNSMAIFKGKMRQLVEENAGLEHDLYNAINDNQLFLVYQPIVSTESSRIVAVEALLRWHHPTKGILAPDQFIRMAEQSGTIVEIGRWVVSNALRDLLLMRASHKDLADLRVNVNISVEQFRGDRVDTIVVAALRDNGLTGEALCVEITESSLMKDLNVADDQLQKLRRRGVRVALDDFGTEYSSLAYLRNLPVDCLKIDRSFVEPLGSGMSVADTLVAAIIGIGMGLEMEIVAEGVESSRQLTRLAELGCGEVQGYFYSRPVPAQKLAGLVKKLKDLRAAGVSPE</sequence>
<feature type="transmembrane region" description="Helical" evidence="1">
    <location>
        <begin position="84"/>
        <end position="105"/>
    </location>
</feature>
<evidence type="ECO:0000313" key="4">
    <source>
        <dbReference type="EMBL" id="MEX6430786.1"/>
    </source>
</evidence>
<feature type="transmembrane region" description="Helical" evidence="1">
    <location>
        <begin position="150"/>
        <end position="169"/>
    </location>
</feature>
<dbReference type="SMART" id="SM00052">
    <property type="entry name" value="EAL"/>
    <property type="match status" value="1"/>
</dbReference>
<dbReference type="InterPro" id="IPR052155">
    <property type="entry name" value="Biofilm_reg_signaling"/>
</dbReference>
<dbReference type="Pfam" id="PF00990">
    <property type="entry name" value="GGDEF"/>
    <property type="match status" value="1"/>
</dbReference>
<feature type="transmembrane region" description="Helical" evidence="1">
    <location>
        <begin position="117"/>
        <end position="138"/>
    </location>
</feature>
<dbReference type="CDD" id="cd01949">
    <property type="entry name" value="GGDEF"/>
    <property type="match status" value="1"/>
</dbReference>
<dbReference type="SMART" id="SM00267">
    <property type="entry name" value="GGDEF"/>
    <property type="match status" value="1"/>
</dbReference>
<feature type="domain" description="EAL" evidence="2">
    <location>
        <begin position="489"/>
        <end position="746"/>
    </location>
</feature>
<feature type="transmembrane region" description="Helical" evidence="1">
    <location>
        <begin position="23"/>
        <end position="42"/>
    </location>
</feature>
<gene>
    <name evidence="4" type="ORF">AB6A68_13215</name>
</gene>
<feature type="transmembrane region" description="Helical" evidence="1">
    <location>
        <begin position="49"/>
        <end position="72"/>
    </location>
</feature>
<feature type="transmembrane region" description="Helical" evidence="1">
    <location>
        <begin position="181"/>
        <end position="202"/>
    </location>
</feature>
<name>A0ABV3Y5D3_9ACTN</name>
<reference evidence="4 5" key="1">
    <citation type="submission" date="2024-07" db="EMBL/GenBank/DDBJ databases">
        <title>Draft Genome Sequence of Ferrimicrobium acidiphilum Strain YE2023, Isolated from a Pulp of Bioleach Reactor.</title>
        <authorList>
            <person name="Elkina Y.A."/>
            <person name="Bulaeva A.G."/>
            <person name="Beletsky A.V."/>
            <person name="Mardanov A.V."/>
        </authorList>
    </citation>
    <scope>NUCLEOTIDE SEQUENCE [LARGE SCALE GENOMIC DNA]</scope>
    <source>
        <strain evidence="4 5">YE2023</strain>
    </source>
</reference>
<dbReference type="PANTHER" id="PTHR44757:SF2">
    <property type="entry name" value="BIOFILM ARCHITECTURE MAINTENANCE PROTEIN MBAA"/>
    <property type="match status" value="1"/>
</dbReference>
<dbReference type="PROSITE" id="PS50887">
    <property type="entry name" value="GGDEF"/>
    <property type="match status" value="1"/>
</dbReference>
<dbReference type="Proteomes" id="UP001560267">
    <property type="component" value="Unassembled WGS sequence"/>
</dbReference>
<protein>
    <submittedName>
        <fullName evidence="4">Bifunctional diguanylate cyclase/phosphodiesterase</fullName>
    </submittedName>
</protein>
<dbReference type="InterPro" id="IPR000160">
    <property type="entry name" value="GGDEF_dom"/>
</dbReference>
<organism evidence="4 5">
    <name type="scientific">Ferrimicrobium acidiphilum</name>
    <dbReference type="NCBI Taxonomy" id="121039"/>
    <lineage>
        <taxon>Bacteria</taxon>
        <taxon>Bacillati</taxon>
        <taxon>Actinomycetota</taxon>
        <taxon>Acidimicrobiia</taxon>
        <taxon>Acidimicrobiales</taxon>
        <taxon>Acidimicrobiaceae</taxon>
        <taxon>Ferrimicrobium</taxon>
    </lineage>
</organism>
<dbReference type="NCBIfam" id="TIGR00254">
    <property type="entry name" value="GGDEF"/>
    <property type="match status" value="1"/>
</dbReference>
<feature type="transmembrane region" description="Helical" evidence="1">
    <location>
        <begin position="250"/>
        <end position="270"/>
    </location>
</feature>
<dbReference type="Gene3D" id="3.30.70.270">
    <property type="match status" value="1"/>
</dbReference>
<dbReference type="PROSITE" id="PS50883">
    <property type="entry name" value="EAL"/>
    <property type="match status" value="1"/>
</dbReference>
<dbReference type="Gene3D" id="3.20.20.450">
    <property type="entry name" value="EAL domain"/>
    <property type="match status" value="1"/>
</dbReference>
<dbReference type="PANTHER" id="PTHR44757">
    <property type="entry name" value="DIGUANYLATE CYCLASE DGCP"/>
    <property type="match status" value="1"/>
</dbReference>
<keyword evidence="5" id="KW-1185">Reference proteome</keyword>
<feature type="transmembrane region" description="Helical" evidence="1">
    <location>
        <begin position="276"/>
        <end position="297"/>
    </location>
</feature>
<evidence type="ECO:0000259" key="3">
    <source>
        <dbReference type="PROSITE" id="PS50887"/>
    </source>
</evidence>
<comment type="caution">
    <text evidence="4">The sequence shown here is derived from an EMBL/GenBank/DDBJ whole genome shotgun (WGS) entry which is preliminary data.</text>
</comment>
<keyword evidence="1" id="KW-0472">Membrane</keyword>
<evidence type="ECO:0000313" key="5">
    <source>
        <dbReference type="Proteomes" id="UP001560267"/>
    </source>
</evidence>
<accession>A0ABV3Y5D3</accession>
<dbReference type="EMBL" id="JBFSHR010000084">
    <property type="protein sequence ID" value="MEX6430786.1"/>
    <property type="molecule type" value="Genomic_DNA"/>
</dbReference>
<dbReference type="InterPro" id="IPR001633">
    <property type="entry name" value="EAL_dom"/>
</dbReference>
<evidence type="ECO:0000256" key="1">
    <source>
        <dbReference type="SAM" id="Phobius"/>
    </source>
</evidence>
<dbReference type="InterPro" id="IPR035919">
    <property type="entry name" value="EAL_sf"/>
</dbReference>
<dbReference type="CDD" id="cd01948">
    <property type="entry name" value="EAL"/>
    <property type="match status" value="1"/>
</dbReference>
<dbReference type="SUPFAM" id="SSF55073">
    <property type="entry name" value="Nucleotide cyclase"/>
    <property type="match status" value="1"/>
</dbReference>
<dbReference type="InterPro" id="IPR029787">
    <property type="entry name" value="Nucleotide_cyclase"/>
</dbReference>
<keyword evidence="1" id="KW-1133">Transmembrane helix</keyword>
<keyword evidence="1" id="KW-0812">Transmembrane</keyword>
<dbReference type="RefSeq" id="WP_369084943.1">
    <property type="nucleotide sequence ID" value="NZ_JBFSHR010000084.1"/>
</dbReference>
<proteinExistence type="predicted"/>
<dbReference type="SUPFAM" id="SSF141868">
    <property type="entry name" value="EAL domain-like"/>
    <property type="match status" value="1"/>
</dbReference>